<dbReference type="Proteomes" id="UP000321571">
    <property type="component" value="Unassembled WGS sequence"/>
</dbReference>
<dbReference type="Gene3D" id="3.40.830.10">
    <property type="entry name" value="LigB-like"/>
    <property type="match status" value="1"/>
</dbReference>
<name>A0A5C8NNC7_9ACTN</name>
<comment type="caution">
    <text evidence="1">The sequence shown here is derived from an EMBL/GenBank/DDBJ whole genome shotgun (WGS) entry which is preliminary data.</text>
</comment>
<gene>
    <name evidence="1" type="ORF">FHP06_03260</name>
</gene>
<organism evidence="1 2">
    <name type="scientific">Aeromicrobium terrae</name>
    <dbReference type="NCBI Taxonomy" id="2498846"/>
    <lineage>
        <taxon>Bacteria</taxon>
        <taxon>Bacillati</taxon>
        <taxon>Actinomycetota</taxon>
        <taxon>Actinomycetes</taxon>
        <taxon>Propionibacteriales</taxon>
        <taxon>Nocardioidaceae</taxon>
        <taxon>Aeromicrobium</taxon>
    </lineage>
</organism>
<evidence type="ECO:0000313" key="2">
    <source>
        <dbReference type="Proteomes" id="UP000321571"/>
    </source>
</evidence>
<reference evidence="1 2" key="1">
    <citation type="submission" date="2019-06" db="EMBL/GenBank/DDBJ databases">
        <title>Aeromicrobium sp. nov., isolated from a maize field.</title>
        <authorList>
            <person name="Lin S.-Y."/>
            <person name="Tsai C.-F."/>
            <person name="Young C.-C."/>
        </authorList>
    </citation>
    <scope>NUCLEOTIDE SEQUENCE [LARGE SCALE GENOMIC DNA]</scope>
    <source>
        <strain evidence="1 2">CC-CFT486</strain>
    </source>
</reference>
<keyword evidence="2" id="KW-1185">Reference proteome</keyword>
<dbReference type="OrthoDB" id="4543339at2"/>
<dbReference type="EMBL" id="VDUX01000001">
    <property type="protein sequence ID" value="TXL63259.1"/>
    <property type="molecule type" value="Genomic_DNA"/>
</dbReference>
<proteinExistence type="predicted"/>
<dbReference type="AlphaFoldDB" id="A0A5C8NNC7"/>
<accession>A0A5C8NNC7</accession>
<evidence type="ECO:0000313" key="1">
    <source>
        <dbReference type="EMBL" id="TXL63259.1"/>
    </source>
</evidence>
<protein>
    <submittedName>
        <fullName evidence="1">Uncharacterized protein</fullName>
    </submittedName>
</protein>
<sequence length="213" mass="21658">MIIAAAVCPHPPALVAEVAGAADELADVREQALAAVEALVGASPDRVVVLGAGDPGYTADESAGGTLAGHGVDVRAGGARLGLPLSLTVGAWLLDQVHWQDPRTYTTEVPDSHDRVALLVMADGSARRSLAAPGHLDERAEAFDAGIARALAEGDAAALADLDLDLAGELLASGAPTLVRLGEATKGTDVAARLRCDVAPFGVGYWVADWTIS</sequence>
<dbReference type="RefSeq" id="WP_147683705.1">
    <property type="nucleotide sequence ID" value="NZ_VDUX01000001.1"/>
</dbReference>